<dbReference type="EMBL" id="JAMSHJ010000002">
    <property type="protein sequence ID" value="KAI5437629.1"/>
    <property type="molecule type" value="Genomic_DNA"/>
</dbReference>
<dbReference type="InterPro" id="IPR051210">
    <property type="entry name" value="Ub_ligase/GEF_domain"/>
</dbReference>
<organism evidence="4 5">
    <name type="scientific">Pisum sativum</name>
    <name type="common">Garden pea</name>
    <name type="synonym">Lathyrus oleraceus</name>
    <dbReference type="NCBI Taxonomy" id="3888"/>
    <lineage>
        <taxon>Eukaryota</taxon>
        <taxon>Viridiplantae</taxon>
        <taxon>Streptophyta</taxon>
        <taxon>Embryophyta</taxon>
        <taxon>Tracheophyta</taxon>
        <taxon>Spermatophyta</taxon>
        <taxon>Magnoliopsida</taxon>
        <taxon>eudicotyledons</taxon>
        <taxon>Gunneridae</taxon>
        <taxon>Pentapetalae</taxon>
        <taxon>rosids</taxon>
        <taxon>fabids</taxon>
        <taxon>Fabales</taxon>
        <taxon>Fabaceae</taxon>
        <taxon>Papilionoideae</taxon>
        <taxon>50 kb inversion clade</taxon>
        <taxon>NPAAA clade</taxon>
        <taxon>Hologalegina</taxon>
        <taxon>IRL clade</taxon>
        <taxon>Fabeae</taxon>
        <taxon>Lathyrus</taxon>
    </lineage>
</organism>
<dbReference type="PROSITE" id="PS50012">
    <property type="entry name" value="RCC1_3"/>
    <property type="match status" value="6"/>
</dbReference>
<proteinExistence type="predicted"/>
<feature type="non-terminal residue" evidence="4">
    <location>
        <position position="1"/>
    </location>
</feature>
<feature type="repeat" description="RCC1" evidence="2">
    <location>
        <begin position="87"/>
        <end position="135"/>
    </location>
</feature>
<dbReference type="PANTHER" id="PTHR22870:SF466">
    <property type="entry name" value="ANKYRIN REPEAT-CONTAINING PROTEIN"/>
    <property type="match status" value="1"/>
</dbReference>
<dbReference type="InterPro" id="IPR009091">
    <property type="entry name" value="RCC1/BLIP-II"/>
</dbReference>
<gene>
    <name evidence="4" type="ORF">KIW84_023660</name>
</gene>
<evidence type="ECO:0000313" key="5">
    <source>
        <dbReference type="Proteomes" id="UP001058974"/>
    </source>
</evidence>
<dbReference type="InterPro" id="IPR058923">
    <property type="entry name" value="RCC1-like_dom"/>
</dbReference>
<protein>
    <recommendedName>
        <fullName evidence="3">RCC1-like domain-containing protein</fullName>
    </recommendedName>
</protein>
<evidence type="ECO:0000259" key="3">
    <source>
        <dbReference type="Pfam" id="PF25390"/>
    </source>
</evidence>
<dbReference type="Proteomes" id="UP001058974">
    <property type="component" value="Chromosome 2"/>
</dbReference>
<feature type="repeat" description="RCC1" evidence="2">
    <location>
        <begin position="189"/>
        <end position="240"/>
    </location>
</feature>
<dbReference type="AlphaFoldDB" id="A0A9D4YFJ6"/>
<reference evidence="4 5" key="1">
    <citation type="journal article" date="2022" name="Nat. Genet.">
        <title>Improved pea reference genome and pan-genome highlight genomic features and evolutionary characteristics.</title>
        <authorList>
            <person name="Yang T."/>
            <person name="Liu R."/>
            <person name="Luo Y."/>
            <person name="Hu S."/>
            <person name="Wang D."/>
            <person name="Wang C."/>
            <person name="Pandey M.K."/>
            <person name="Ge S."/>
            <person name="Xu Q."/>
            <person name="Li N."/>
            <person name="Li G."/>
            <person name="Huang Y."/>
            <person name="Saxena R.K."/>
            <person name="Ji Y."/>
            <person name="Li M."/>
            <person name="Yan X."/>
            <person name="He Y."/>
            <person name="Liu Y."/>
            <person name="Wang X."/>
            <person name="Xiang C."/>
            <person name="Varshney R.K."/>
            <person name="Ding H."/>
            <person name="Gao S."/>
            <person name="Zong X."/>
        </authorList>
    </citation>
    <scope>NUCLEOTIDE SEQUENCE [LARGE SCALE GENOMIC DNA]</scope>
    <source>
        <strain evidence="4 5">cv. Zhongwan 6</strain>
    </source>
</reference>
<accession>A0A9D4YFJ6</accession>
<keyword evidence="1" id="KW-0677">Repeat</keyword>
<feature type="domain" description="RCC1-like" evidence="3">
    <location>
        <begin position="89"/>
        <end position="453"/>
    </location>
</feature>
<dbReference type="Gramene" id="Psat02G0366000-T2">
    <property type="protein sequence ID" value="KAI5437629.1"/>
    <property type="gene ID" value="KIW84_023660"/>
</dbReference>
<dbReference type="Gene3D" id="2.130.10.30">
    <property type="entry name" value="Regulator of chromosome condensation 1/beta-lactamase-inhibitor protein II"/>
    <property type="match status" value="2"/>
</dbReference>
<keyword evidence="5" id="KW-1185">Reference proteome</keyword>
<sequence length="457" mass="48234">GVGTKYMFGAINRVMEESEKLKTEENGESEEITWSSGAGTDGLSLDCSVLDLKDSTNAAAIAADPSFDVTGNSKKLPFVEEKKESEDRLWSWGAGTDGQLGTGRLQDEHLPRLLSLPSVSTLACGGAHVIALTSAGKVLSWGRGNSGQLGHGEIVNSMLYPKAVTSLDNHFITYVSAGWSHSGFVSDSGSLFTCGDGSFGQLGHGDYGSHSSPVKVSCFVDQHVAEVACGMRHSLVLLKGCLSSQVYGFGSGKRGQLGFSKDKIKLINLPKVVSGFEDVDIVGIAANGDHSASLSVDGNLYTWGRGFKGFEDSLLPQCLNSTLKFTKATLGWNHALAMTGDGEAYMLGGNHLGVLSDLRNECPAKKLNDSREANLEKVPGLDGVKITDIATGAEHSVLVTENGEIKTWGWGEHGQLGLGDANDQISPVTVSLGYDLNEAASTRVYCGSGFTFAVTKP</sequence>
<dbReference type="InterPro" id="IPR000408">
    <property type="entry name" value="Reg_chr_condens"/>
</dbReference>
<dbReference type="PRINTS" id="PR00633">
    <property type="entry name" value="RCCNDNSATION"/>
</dbReference>
<comment type="caution">
    <text evidence="4">The sequence shown here is derived from an EMBL/GenBank/DDBJ whole genome shotgun (WGS) entry which is preliminary data.</text>
</comment>
<dbReference type="PROSITE" id="PS00626">
    <property type="entry name" value="RCC1_2"/>
    <property type="match status" value="2"/>
</dbReference>
<feature type="repeat" description="RCC1" evidence="2">
    <location>
        <begin position="342"/>
        <end position="402"/>
    </location>
</feature>
<evidence type="ECO:0000256" key="1">
    <source>
        <dbReference type="ARBA" id="ARBA00022737"/>
    </source>
</evidence>
<evidence type="ECO:0000256" key="2">
    <source>
        <dbReference type="PROSITE-ProRule" id="PRU00235"/>
    </source>
</evidence>
<dbReference type="SUPFAM" id="SSF50985">
    <property type="entry name" value="RCC1/BLIP-II"/>
    <property type="match status" value="2"/>
</dbReference>
<feature type="repeat" description="RCC1" evidence="2">
    <location>
        <begin position="244"/>
        <end position="297"/>
    </location>
</feature>
<evidence type="ECO:0000313" key="4">
    <source>
        <dbReference type="EMBL" id="KAI5437629.1"/>
    </source>
</evidence>
<name>A0A9D4YFJ6_PEA</name>
<dbReference type="Pfam" id="PF25390">
    <property type="entry name" value="WD40_RLD"/>
    <property type="match status" value="1"/>
</dbReference>
<feature type="repeat" description="RCC1" evidence="2">
    <location>
        <begin position="403"/>
        <end position="457"/>
    </location>
</feature>
<dbReference type="PANTHER" id="PTHR22870">
    <property type="entry name" value="REGULATOR OF CHROMOSOME CONDENSATION"/>
    <property type="match status" value="1"/>
</dbReference>
<feature type="repeat" description="RCC1" evidence="2">
    <location>
        <begin position="136"/>
        <end position="188"/>
    </location>
</feature>